<comment type="caution">
    <text evidence="2">The sequence shown here is derived from an EMBL/GenBank/DDBJ whole genome shotgun (WGS) entry which is preliminary data.</text>
</comment>
<keyword evidence="3" id="KW-1185">Reference proteome</keyword>
<evidence type="ECO:0000313" key="3">
    <source>
        <dbReference type="Proteomes" id="UP001595990"/>
    </source>
</evidence>
<organism evidence="2 3">
    <name type="scientific">Streptomyces ehimensis</name>
    <dbReference type="NCBI Taxonomy" id="68195"/>
    <lineage>
        <taxon>Bacteria</taxon>
        <taxon>Bacillati</taxon>
        <taxon>Actinomycetota</taxon>
        <taxon>Actinomycetes</taxon>
        <taxon>Kitasatosporales</taxon>
        <taxon>Streptomycetaceae</taxon>
        <taxon>Streptomyces</taxon>
    </lineage>
</organism>
<proteinExistence type="predicted"/>
<dbReference type="Proteomes" id="UP001595990">
    <property type="component" value="Unassembled WGS sequence"/>
</dbReference>
<dbReference type="RefSeq" id="WP_358214631.1">
    <property type="nucleotide sequence ID" value="NZ_JBHSFS010000010.1"/>
</dbReference>
<accession>A0ABV9BNS4</accession>
<sequence>MGNDRPGRGEKAASHLAAEELGARYAVAKDAVECLDFGMSVKEAVQQARTAEPAGRQVTPQQVVQGAHDIISAGPDEDMDVDEDVEPGTGGDDHGPTTQ</sequence>
<name>A0ABV9BNS4_9ACTN</name>
<evidence type="ECO:0000256" key="1">
    <source>
        <dbReference type="SAM" id="MobiDB-lite"/>
    </source>
</evidence>
<dbReference type="EMBL" id="JBHSFS010000010">
    <property type="protein sequence ID" value="MFC4515730.1"/>
    <property type="molecule type" value="Genomic_DNA"/>
</dbReference>
<evidence type="ECO:0000313" key="2">
    <source>
        <dbReference type="EMBL" id="MFC4515730.1"/>
    </source>
</evidence>
<feature type="compositionally biased region" description="Acidic residues" evidence="1">
    <location>
        <begin position="75"/>
        <end position="86"/>
    </location>
</feature>
<feature type="region of interest" description="Disordered" evidence="1">
    <location>
        <begin position="70"/>
        <end position="99"/>
    </location>
</feature>
<reference evidence="3" key="1">
    <citation type="journal article" date="2019" name="Int. J. Syst. Evol. Microbiol.">
        <title>The Global Catalogue of Microorganisms (GCM) 10K type strain sequencing project: providing services to taxonomists for standard genome sequencing and annotation.</title>
        <authorList>
            <consortium name="The Broad Institute Genomics Platform"/>
            <consortium name="The Broad Institute Genome Sequencing Center for Infectious Disease"/>
            <person name="Wu L."/>
            <person name="Ma J."/>
        </authorList>
    </citation>
    <scope>NUCLEOTIDE SEQUENCE [LARGE SCALE GENOMIC DNA]</scope>
    <source>
        <strain evidence="3">CECT 8064</strain>
    </source>
</reference>
<gene>
    <name evidence="2" type="ORF">ACFPEN_22595</name>
</gene>
<protein>
    <submittedName>
        <fullName evidence="2">Uncharacterized protein</fullName>
    </submittedName>
</protein>